<keyword evidence="1" id="KW-0812">Transmembrane</keyword>
<sequence>MSFNLSKQTITAIVVLAICLIFDVLAVYLSYVHKGMFICFSLGIAVLILNLIIALLFLFKLEKTACTVSLILFFAIVPNELLLEVRHFQIKQECNNIISFLDSQKKVHGVFPGNLSAYTFVSLSNKNYIVFHSDGKNGYQLRYDTGSPLSAMHFYNYNSGYGWQFCDD</sequence>
<dbReference type="EMBL" id="JRLX01000019">
    <property type="protein sequence ID" value="KGO85565.1"/>
    <property type="molecule type" value="Genomic_DNA"/>
</dbReference>
<keyword evidence="1" id="KW-1133">Transmembrane helix</keyword>
<dbReference type="InterPro" id="IPR035914">
    <property type="entry name" value="Sperma_CUB_dom_sf"/>
</dbReference>
<feature type="transmembrane region" description="Helical" evidence="1">
    <location>
        <begin position="12"/>
        <end position="29"/>
    </location>
</feature>
<dbReference type="SUPFAM" id="SSF49854">
    <property type="entry name" value="Spermadhesin, CUB domain"/>
    <property type="match status" value="1"/>
</dbReference>
<name>A0A0A2MBB1_9FLAO</name>
<proteinExistence type="predicted"/>
<dbReference type="AlphaFoldDB" id="A0A0A2MBB1"/>
<protein>
    <submittedName>
        <fullName evidence="2">Uncharacterized protein</fullName>
    </submittedName>
</protein>
<comment type="caution">
    <text evidence="2">The sequence shown here is derived from an EMBL/GenBank/DDBJ whole genome shotgun (WGS) entry which is preliminary data.</text>
</comment>
<accession>A0A0A2MBB1</accession>
<keyword evidence="3" id="KW-1185">Reference proteome</keyword>
<reference evidence="2 3" key="1">
    <citation type="submission" date="2013-09" db="EMBL/GenBank/DDBJ databases">
        <authorList>
            <person name="Zeng Z."/>
            <person name="Chen C."/>
        </authorList>
    </citation>
    <scope>NUCLEOTIDE SEQUENCE [LARGE SCALE GENOMIC DNA]</scope>
    <source>
        <strain evidence="2 3">WB 3.3-2</strain>
    </source>
</reference>
<keyword evidence="1" id="KW-0472">Membrane</keyword>
<dbReference type="Proteomes" id="UP000030152">
    <property type="component" value="Unassembled WGS sequence"/>
</dbReference>
<evidence type="ECO:0000313" key="3">
    <source>
        <dbReference type="Proteomes" id="UP000030152"/>
    </source>
</evidence>
<gene>
    <name evidence="2" type="ORF">Q765_15245</name>
</gene>
<dbReference type="RefSeq" id="WP_020213605.1">
    <property type="nucleotide sequence ID" value="NZ_JRLX01000019.1"/>
</dbReference>
<feature type="transmembrane region" description="Helical" evidence="1">
    <location>
        <begin position="35"/>
        <end position="58"/>
    </location>
</feature>
<organism evidence="2 3">
    <name type="scientific">Flavobacterium rivuli WB 3.3-2 = DSM 21788</name>
    <dbReference type="NCBI Taxonomy" id="1121895"/>
    <lineage>
        <taxon>Bacteria</taxon>
        <taxon>Pseudomonadati</taxon>
        <taxon>Bacteroidota</taxon>
        <taxon>Flavobacteriia</taxon>
        <taxon>Flavobacteriales</taxon>
        <taxon>Flavobacteriaceae</taxon>
        <taxon>Flavobacterium</taxon>
    </lineage>
</organism>
<evidence type="ECO:0000313" key="2">
    <source>
        <dbReference type="EMBL" id="KGO85565.1"/>
    </source>
</evidence>
<evidence type="ECO:0000256" key="1">
    <source>
        <dbReference type="SAM" id="Phobius"/>
    </source>
</evidence>
<dbReference type="STRING" id="1121895.GCA_000378485_02438"/>
<feature type="transmembrane region" description="Helical" evidence="1">
    <location>
        <begin position="65"/>
        <end position="83"/>
    </location>
</feature>